<dbReference type="InterPro" id="IPR000515">
    <property type="entry name" value="MetI-like"/>
</dbReference>
<evidence type="ECO:0000313" key="11">
    <source>
        <dbReference type="Proteomes" id="UP000001694"/>
    </source>
</evidence>
<feature type="transmembrane region" description="Helical" evidence="8">
    <location>
        <begin position="36"/>
        <end position="62"/>
    </location>
</feature>
<dbReference type="Proteomes" id="UP000001694">
    <property type="component" value="Chromosome"/>
</dbReference>
<evidence type="ECO:0000256" key="5">
    <source>
        <dbReference type="ARBA" id="ARBA00022692"/>
    </source>
</evidence>
<evidence type="ECO:0000256" key="2">
    <source>
        <dbReference type="ARBA" id="ARBA00022448"/>
    </source>
</evidence>
<dbReference type="SUPFAM" id="SSF161098">
    <property type="entry name" value="MetI-like"/>
    <property type="match status" value="2"/>
</dbReference>
<evidence type="ECO:0000256" key="3">
    <source>
        <dbReference type="ARBA" id="ARBA00022475"/>
    </source>
</evidence>
<organism evidence="10 11">
    <name type="scientific">Pyrobaculum neutrophilum (strain DSM 2338 / JCM 9278 / NBRC 100436 / V24Sta)</name>
    <name type="common">Thermoproteus neutrophilus</name>
    <dbReference type="NCBI Taxonomy" id="444157"/>
    <lineage>
        <taxon>Archaea</taxon>
        <taxon>Thermoproteota</taxon>
        <taxon>Thermoprotei</taxon>
        <taxon>Thermoproteales</taxon>
        <taxon>Thermoproteaceae</taxon>
        <taxon>Pyrobaculum</taxon>
    </lineage>
</organism>
<evidence type="ECO:0000256" key="6">
    <source>
        <dbReference type="ARBA" id="ARBA00022989"/>
    </source>
</evidence>
<feature type="transmembrane region" description="Helical" evidence="8">
    <location>
        <begin position="99"/>
        <end position="120"/>
    </location>
</feature>
<keyword evidence="6 8" id="KW-1133">Transmembrane helix</keyword>
<evidence type="ECO:0000256" key="1">
    <source>
        <dbReference type="ARBA" id="ARBA00004429"/>
    </source>
</evidence>
<evidence type="ECO:0000256" key="4">
    <source>
        <dbReference type="ARBA" id="ARBA00022519"/>
    </source>
</evidence>
<gene>
    <name evidence="10" type="ordered locus">Tneu_1088</name>
</gene>
<dbReference type="STRING" id="444157.Tneu_1088"/>
<feature type="transmembrane region" description="Helical" evidence="8">
    <location>
        <begin position="281"/>
        <end position="300"/>
    </location>
</feature>
<reference evidence="10" key="1">
    <citation type="submission" date="2008-03" db="EMBL/GenBank/DDBJ databases">
        <title>Complete sequence of Thermoproteus neutrophilus V24Sta.</title>
        <authorList>
            <consortium name="US DOE Joint Genome Institute"/>
            <person name="Copeland A."/>
            <person name="Lucas S."/>
            <person name="Lapidus A."/>
            <person name="Glavina del Rio T."/>
            <person name="Dalin E."/>
            <person name="Tice H."/>
            <person name="Bruce D."/>
            <person name="Goodwin L."/>
            <person name="Pitluck S."/>
            <person name="Sims D."/>
            <person name="Brettin T."/>
            <person name="Detter J.C."/>
            <person name="Han C."/>
            <person name="Kuske C.R."/>
            <person name="Schmutz J."/>
            <person name="Larimer F."/>
            <person name="Land M."/>
            <person name="Hauser L."/>
            <person name="Kyrpides N."/>
            <person name="Mikhailova N."/>
            <person name="Biddle J.F."/>
            <person name="Zhang Z."/>
            <person name="Fitz-Gibbon S.T."/>
            <person name="Lowe T.M."/>
            <person name="Saltikov C."/>
            <person name="House C.H."/>
            <person name="Richardson P."/>
        </authorList>
    </citation>
    <scope>NUCLEOTIDE SEQUENCE [LARGE SCALE GENOMIC DNA]</scope>
    <source>
        <strain evidence="10">V24Sta</strain>
    </source>
</reference>
<comment type="subcellular location">
    <subcellularLocation>
        <location evidence="1">Cell inner membrane</location>
        <topology evidence="1">Multi-pass membrane protein</topology>
    </subcellularLocation>
</comment>
<keyword evidence="4" id="KW-0997">Cell inner membrane</keyword>
<keyword evidence="11" id="KW-1185">Reference proteome</keyword>
<feature type="transmembrane region" description="Helical" evidence="8">
    <location>
        <begin position="157"/>
        <end position="178"/>
    </location>
</feature>
<feature type="transmembrane region" description="Helical" evidence="8">
    <location>
        <begin position="312"/>
        <end position="332"/>
    </location>
</feature>
<keyword evidence="2" id="KW-0813">Transport</keyword>
<dbReference type="eggNOG" id="arCOG00163">
    <property type="taxonomic scope" value="Archaea"/>
</dbReference>
<dbReference type="EMBL" id="CP001014">
    <property type="protein sequence ID" value="ACB40019.1"/>
    <property type="molecule type" value="Genomic_DNA"/>
</dbReference>
<dbReference type="GO" id="GO:0005886">
    <property type="term" value="C:plasma membrane"/>
    <property type="evidence" value="ECO:0007669"/>
    <property type="project" value="UniProtKB-SubCell"/>
</dbReference>
<keyword evidence="3" id="KW-1003">Cell membrane</keyword>
<dbReference type="PANTHER" id="PTHR43357">
    <property type="entry name" value="INNER MEMBRANE ABC TRANSPORTER PERMEASE PROTEIN YDCV"/>
    <property type="match status" value="1"/>
</dbReference>
<sequence>MKPHGLPALFFLALFTTPYAALFAKLGFSPQLDPYSLWVLLFTAGQAAASALLSTALGLALLPAYVRAPWLKPVALVPFFAPALSTVDALARLHGDFMYGPWGIVLAHGVYYGPYSALLLESNLRSIPSDLLDALALYTRRRATAARVLLAELKPSLLYSLYTTYVFSFLSFTTPLLLGGRYPTVELLVYLYATSFASTALAAPLVLVSLAASAALAAPFFKIPPPPPAGPAPSTPRVGPAATAASAAVALYFAVVAAYIFAPLASPRAVGDLARPLANSLQVALVSSGAALAMGLLLLVGDAAASKAPAVAYAASLSLSRSVFALGFFYLAQPLYGTLIALAAAHALVLTPLVYSLLKPSWDKIRSDVREACVLYLGPTRCVVRAAAEALGPSIVQAWLLAFAASLSETTLAYILTAGGEPTIAAAAARLLTSRAPELIEAGHFYSAVLAAAVMAAVAASRLIRPRPYSF</sequence>
<keyword evidence="7 8" id="KW-0472">Membrane</keyword>
<accession>B1YE06</accession>
<dbReference type="AlphaFoldDB" id="B1YE06"/>
<evidence type="ECO:0000313" key="10">
    <source>
        <dbReference type="EMBL" id="ACB40019.1"/>
    </source>
</evidence>
<dbReference type="HOGENOM" id="CLU_579547_0_0_2"/>
<dbReference type="PANTHER" id="PTHR43357:SF4">
    <property type="entry name" value="INNER MEMBRANE ABC TRANSPORTER PERMEASE PROTEIN YDCV"/>
    <property type="match status" value="1"/>
</dbReference>
<dbReference type="Gene3D" id="1.10.3720.10">
    <property type="entry name" value="MetI-like"/>
    <property type="match status" value="2"/>
</dbReference>
<keyword evidence="5 8" id="KW-0812">Transmembrane</keyword>
<dbReference type="GO" id="GO:0055085">
    <property type="term" value="P:transmembrane transport"/>
    <property type="evidence" value="ECO:0007669"/>
    <property type="project" value="InterPro"/>
</dbReference>
<feature type="transmembrane region" description="Helical" evidence="8">
    <location>
        <begin position="338"/>
        <end position="358"/>
    </location>
</feature>
<dbReference type="InterPro" id="IPR035906">
    <property type="entry name" value="MetI-like_sf"/>
</dbReference>
<protein>
    <submittedName>
        <fullName evidence="10">Thiamine transport system permease protein</fullName>
    </submittedName>
</protein>
<feature type="transmembrane region" description="Helical" evidence="8">
    <location>
        <begin position="190"/>
        <end position="217"/>
    </location>
</feature>
<evidence type="ECO:0000259" key="9">
    <source>
        <dbReference type="PROSITE" id="PS50928"/>
    </source>
</evidence>
<feature type="domain" description="ABC transmembrane type-1" evidence="9">
    <location>
        <begin position="40"/>
        <end position="218"/>
    </location>
</feature>
<evidence type="ECO:0000256" key="7">
    <source>
        <dbReference type="ARBA" id="ARBA00023136"/>
    </source>
</evidence>
<dbReference type="KEGG" id="tne:Tneu_1088"/>
<evidence type="ECO:0000256" key="8">
    <source>
        <dbReference type="SAM" id="Phobius"/>
    </source>
</evidence>
<feature type="transmembrane region" description="Helical" evidence="8">
    <location>
        <begin position="445"/>
        <end position="464"/>
    </location>
</feature>
<name>B1YE06_PYRNV</name>
<dbReference type="PROSITE" id="PS50928">
    <property type="entry name" value="ABC_TM1"/>
    <property type="match status" value="1"/>
</dbReference>
<feature type="transmembrane region" description="Helical" evidence="8">
    <location>
        <begin position="238"/>
        <end position="261"/>
    </location>
</feature>
<proteinExistence type="predicted"/>
<feature type="transmembrane region" description="Helical" evidence="8">
    <location>
        <begin position="74"/>
        <end position="93"/>
    </location>
</feature>